<comment type="similarity">
    <text evidence="2">Belongs to the ERF4 family.</text>
</comment>
<dbReference type="Proteomes" id="UP000256328">
    <property type="component" value="Unassembled WGS sequence"/>
</dbReference>
<dbReference type="PANTHER" id="PTHR13254:SF0">
    <property type="entry name" value="GOLGIN SUBFAMILY A MEMBER 7_ERF4 DOMAIN-CONTAINING PROTEIN"/>
    <property type="match status" value="1"/>
</dbReference>
<reference evidence="9 10" key="1">
    <citation type="journal article" date="2018" name="IMA Fungus">
        <title>IMA Genome-F 9: Draft genome sequence of Annulohypoxylon stygium, Aspergillus mulundensis, Berkeleyomyces basicola (syn. Thielaviopsis basicola), Ceratocystis smalleyi, two Cercospora beticola strains, Coleophoma cylindrospora, Fusarium fracticaudum, Phialophora cf. hyalina, and Morchella septimelata.</title>
        <authorList>
            <person name="Wingfield B.D."/>
            <person name="Bills G.F."/>
            <person name="Dong Y."/>
            <person name="Huang W."/>
            <person name="Nel W.J."/>
            <person name="Swalarsk-Parry B.S."/>
            <person name="Vaghefi N."/>
            <person name="Wilken P.M."/>
            <person name="An Z."/>
            <person name="de Beer Z.W."/>
            <person name="De Vos L."/>
            <person name="Chen L."/>
            <person name="Duong T.A."/>
            <person name="Gao Y."/>
            <person name="Hammerbacher A."/>
            <person name="Kikkert J.R."/>
            <person name="Li Y."/>
            <person name="Li H."/>
            <person name="Li K."/>
            <person name="Li Q."/>
            <person name="Liu X."/>
            <person name="Ma X."/>
            <person name="Naidoo K."/>
            <person name="Pethybridge S.J."/>
            <person name="Sun J."/>
            <person name="Steenkamp E.T."/>
            <person name="van der Nest M.A."/>
            <person name="van Wyk S."/>
            <person name="Wingfield M.J."/>
            <person name="Xiong C."/>
            <person name="Yue Q."/>
            <person name="Zhang X."/>
        </authorList>
    </citation>
    <scope>NUCLEOTIDE SEQUENCE [LARGE SCALE GENOMIC DNA]</scope>
    <source>
        <strain evidence="9 10">BP5796</strain>
    </source>
</reference>
<evidence type="ECO:0000256" key="6">
    <source>
        <dbReference type="ARBA" id="ARBA00023136"/>
    </source>
</evidence>
<dbReference type="Pfam" id="PF10256">
    <property type="entry name" value="Erf4"/>
    <property type="match status" value="1"/>
</dbReference>
<feature type="region of interest" description="Disordered" evidence="7">
    <location>
        <begin position="217"/>
        <end position="418"/>
    </location>
</feature>
<dbReference type="AlphaFoldDB" id="A0A3D8RWY8"/>
<evidence type="ECO:0000256" key="7">
    <source>
        <dbReference type="SAM" id="MobiDB-lite"/>
    </source>
</evidence>
<feature type="compositionally biased region" description="Polar residues" evidence="7">
    <location>
        <begin position="315"/>
        <end position="334"/>
    </location>
</feature>
<evidence type="ECO:0000256" key="5">
    <source>
        <dbReference type="ARBA" id="ARBA00022824"/>
    </source>
</evidence>
<dbReference type="InterPro" id="IPR051371">
    <property type="entry name" value="Ras_palmitoyltransferase"/>
</dbReference>
<feature type="compositionally biased region" description="Polar residues" evidence="7">
    <location>
        <begin position="396"/>
        <end position="409"/>
    </location>
</feature>
<feature type="domain" description="Golgin subfamily A member 7/ERF4" evidence="8">
    <location>
        <begin position="512"/>
        <end position="642"/>
    </location>
</feature>
<feature type="compositionally biased region" description="Polar residues" evidence="7">
    <location>
        <begin position="219"/>
        <end position="236"/>
    </location>
</feature>
<dbReference type="EMBL" id="PDLN01000008">
    <property type="protein sequence ID" value="RDW78450.1"/>
    <property type="molecule type" value="Genomic_DNA"/>
</dbReference>
<dbReference type="GO" id="GO:0006612">
    <property type="term" value="P:protein targeting to membrane"/>
    <property type="evidence" value="ECO:0007669"/>
    <property type="project" value="TreeGrafter"/>
</dbReference>
<evidence type="ECO:0000256" key="3">
    <source>
        <dbReference type="ARBA" id="ARBA00011396"/>
    </source>
</evidence>
<accession>A0A3D8RWY8</accession>
<dbReference type="GO" id="GO:0005789">
    <property type="term" value="C:endoplasmic reticulum membrane"/>
    <property type="evidence" value="ECO:0007669"/>
    <property type="project" value="UniProtKB-SubCell"/>
</dbReference>
<feature type="region of interest" description="Disordered" evidence="7">
    <location>
        <begin position="649"/>
        <end position="673"/>
    </location>
</feature>
<name>A0A3D8RWY8_9HELO</name>
<evidence type="ECO:0000256" key="4">
    <source>
        <dbReference type="ARBA" id="ARBA00018463"/>
    </source>
</evidence>
<dbReference type="GO" id="GO:0031211">
    <property type="term" value="C:endoplasmic reticulum palmitoyltransferase complex"/>
    <property type="evidence" value="ECO:0007669"/>
    <property type="project" value="TreeGrafter"/>
</dbReference>
<feature type="compositionally biased region" description="Polar residues" evidence="7">
    <location>
        <begin position="662"/>
        <end position="673"/>
    </location>
</feature>
<comment type="subcellular location">
    <subcellularLocation>
        <location evidence="1">Endoplasmic reticulum membrane</location>
        <topology evidence="1">Peripheral membrane protein</topology>
    </subcellularLocation>
</comment>
<evidence type="ECO:0000256" key="2">
    <source>
        <dbReference type="ARBA" id="ARBA00007732"/>
    </source>
</evidence>
<comment type="subunit">
    <text evidence="3">Interacts with ERF2.</text>
</comment>
<feature type="region of interest" description="Disordered" evidence="7">
    <location>
        <begin position="90"/>
        <end position="110"/>
    </location>
</feature>
<comment type="caution">
    <text evidence="9">The sequence shown here is derived from an EMBL/GenBank/DDBJ whole genome shotgun (WGS) entry which is preliminary data.</text>
</comment>
<keyword evidence="10" id="KW-1185">Reference proteome</keyword>
<feature type="region of interest" description="Disordered" evidence="7">
    <location>
        <begin position="145"/>
        <end position="203"/>
    </location>
</feature>
<organism evidence="9 10">
    <name type="scientific">Coleophoma crateriformis</name>
    <dbReference type="NCBI Taxonomy" id="565419"/>
    <lineage>
        <taxon>Eukaryota</taxon>
        <taxon>Fungi</taxon>
        <taxon>Dikarya</taxon>
        <taxon>Ascomycota</taxon>
        <taxon>Pezizomycotina</taxon>
        <taxon>Leotiomycetes</taxon>
        <taxon>Helotiales</taxon>
        <taxon>Dermateaceae</taxon>
        <taxon>Coleophoma</taxon>
    </lineage>
</organism>
<evidence type="ECO:0000256" key="1">
    <source>
        <dbReference type="ARBA" id="ARBA00004406"/>
    </source>
</evidence>
<proteinExistence type="inferred from homology"/>
<keyword evidence="5" id="KW-0256">Endoplasmic reticulum</keyword>
<feature type="compositionally biased region" description="Basic and acidic residues" evidence="7">
    <location>
        <begin position="360"/>
        <end position="386"/>
    </location>
</feature>
<evidence type="ECO:0000313" key="9">
    <source>
        <dbReference type="EMBL" id="RDW78450.1"/>
    </source>
</evidence>
<evidence type="ECO:0000313" key="10">
    <source>
        <dbReference type="Proteomes" id="UP000256328"/>
    </source>
</evidence>
<protein>
    <recommendedName>
        <fullName evidence="4">Ras modification protein ERF4</fullName>
    </recommendedName>
</protein>
<dbReference type="PANTHER" id="PTHR13254">
    <property type="entry name" value="GOLGI AUTOANTIGEN, GOLGIN SUBFAMILY A, 7"/>
    <property type="match status" value="1"/>
</dbReference>
<sequence>MYVGMMGVGIESSLDGPLSPRLVPIIIFVHKQDPAAMPGRDPSHRYGHGFLDPANQSEQTWALERSSHPITHVALQQKQSTVLASHPLVQPGLEGGSPADSQGERRARNKAIKNRVPIRRKSTAKKGRFLGDCAKNGGVLRRTIRRGSSVPTASAGCSTAHDDPPATAIDSDAEANPRIPSPTRQPAYPSPIPPPSSPGPQVRVTTPTRWNLRNALIGPSTTPFRNRANTQSSVASNRIRGSARRPSAARLWNPTNSTRAIFPETQKSRKRADSEVPAAVPLSHPGIQLKEEATAGGDYPLLTLPEQRRSRHSGSTKASLQVERSGSPSSNANRISLPRSVSIDIERRKSRSSLELSAPEGERDKGKGRAVDEIDFAPRFEKEPEQKATGFRKRGQSASQGQSATTPGISISRDLKGKGKEVANMSADLERGPDIRSSYHSSRLPNVNTSNASLHSHLSGIGPALSSNNTSIIGSDGPAPEPGEEWGPQHPCFPHMNPHVPLSSPLYKTTRIIRIRRDWMIEGDLAPTFSNLYPEILDPAGVSEQDFRRLVERVNEELVPAFNPYSPRNILDGFLGLITGWVWDDLGLTGVKSRLRNVEKFLEDWNAEMERKSPRSKDEDGPDPSLAPKIVSLRRTGYMNLDIQVPDPEILYPVPTDEGRTDTGNSRLSGVPS</sequence>
<dbReference type="OrthoDB" id="5377273at2759"/>
<dbReference type="InterPro" id="IPR019383">
    <property type="entry name" value="Golgin_A_7/ERF4"/>
</dbReference>
<evidence type="ECO:0000259" key="8">
    <source>
        <dbReference type="Pfam" id="PF10256"/>
    </source>
</evidence>
<gene>
    <name evidence="9" type="ORF">BP5796_06302</name>
</gene>
<keyword evidence="6" id="KW-0472">Membrane</keyword>
<feature type="compositionally biased region" description="Pro residues" evidence="7">
    <location>
        <begin position="188"/>
        <end position="198"/>
    </location>
</feature>